<dbReference type="PROSITE" id="PS51471">
    <property type="entry name" value="FE2OG_OXY"/>
    <property type="match status" value="1"/>
</dbReference>
<dbReference type="Pfam" id="PF13640">
    <property type="entry name" value="2OG-FeII_Oxy_3"/>
    <property type="match status" value="1"/>
</dbReference>
<evidence type="ECO:0000313" key="3">
    <source>
        <dbReference type="Proteomes" id="UP001293718"/>
    </source>
</evidence>
<dbReference type="GO" id="GO:0016491">
    <property type="term" value="F:oxidoreductase activity"/>
    <property type="evidence" value="ECO:0007669"/>
    <property type="project" value="UniProtKB-KW"/>
</dbReference>
<evidence type="ECO:0000313" key="2">
    <source>
        <dbReference type="EMBL" id="MDZ5455332.1"/>
    </source>
</evidence>
<sequence length="757" mass="82235">MSIARELPSLLSTVRTPGDFCTAGTIELALPLLTVQGVGAVALPLLPQQAEQLIAVADRAPYGRGAQTIVDTSVRRTWQIGAERVRLEGASWARTLRSIAERVAEGLGVTTAVTAQLYKLLVYDEGSFFIEHRDTEKVPGMFATLVVALPSIHTGGELVVRHKGREVRLDLHGPDPSMAAFAAFYADCVHEVLPVTSGCRLVLVYNLVREGRGRLPQPPDYEAETQSIAALLAAWGAGEWGPDDEAPAKLVYPLEHAYTPAELSFQALKGADAAAAAVLTAAAQRSGCELHVALLTIEESGSAEYSGYSGRSWRDDEFEIVEVCSSSAVLSDWRSPDGTAAELGIFPVEDGDLCPPDMFEDMEPDKQEFQEATGNEGASFERSYRRAALVLWPKARRLEVISQAGLPVSLPWLASLARCWRDSGAPTDSPLWKEAHELAGHMLDAWPEYGEWPRHGEAPSTAARMLATLAQLKDAARIDAFLADISAAGDYGMSDNESLLAAASLLAPRRAAVLIERIVRANAAKDPGACADLLARGAAAPPPGRPARDLVAAARALLDALPGHPARAPQPPANAWWRRQEISSDLIVDLVTALERIDATLAEQAVDHLLAWPKTYGLDAVILPAVRHLTSQAATRDTPGVQRLRAACVQHLRARTAEPLEPPTNWARAARLNCRCAHCTELAGFLRNPDEPSWILKAAEAVRAHVTSIVRHCRCDLDLVTQRRGSPYSLVCTKNQASYERREKQRREDLQDLERLR</sequence>
<keyword evidence="3" id="KW-1185">Reference proteome</keyword>
<reference evidence="2 3" key="1">
    <citation type="submission" date="2023-11" db="EMBL/GenBank/DDBJ databases">
        <title>Draft genome of Azohydromonas lata strain H1 (DSM1123), a polyhydroxyalkanoate producer.</title>
        <authorList>
            <person name="Traversa D."/>
            <person name="D'Addabbo P."/>
            <person name="Pazzani C."/>
            <person name="Manzari C."/>
            <person name="Chiara M."/>
            <person name="Scrascia M."/>
        </authorList>
    </citation>
    <scope>NUCLEOTIDE SEQUENCE [LARGE SCALE GENOMIC DNA]</scope>
    <source>
        <strain evidence="2 3">H1</strain>
        <plasmid evidence="2">unnamed</plasmid>
    </source>
</reference>
<geneLocation type="plasmid" evidence="2">
    <name>unnamed</name>
</geneLocation>
<dbReference type="Gene3D" id="2.60.120.620">
    <property type="entry name" value="q2cbj1_9rhob like domain"/>
    <property type="match status" value="1"/>
</dbReference>
<dbReference type="Proteomes" id="UP001293718">
    <property type="component" value="Unassembled WGS sequence"/>
</dbReference>
<keyword evidence="2" id="KW-0614">Plasmid</keyword>
<gene>
    <name evidence="2" type="ORF">SM757_01970</name>
</gene>
<dbReference type="EMBL" id="JAXOJX010000001">
    <property type="protein sequence ID" value="MDZ5455332.1"/>
    <property type="molecule type" value="Genomic_DNA"/>
</dbReference>
<dbReference type="InterPro" id="IPR005123">
    <property type="entry name" value="Oxoglu/Fe-dep_dioxygenase_dom"/>
</dbReference>
<proteinExistence type="predicted"/>
<protein>
    <submittedName>
        <fullName evidence="2">2OG-Fe(II) oxygenase</fullName>
        <ecNumber evidence="2">1.14.11.-</ecNumber>
    </submittedName>
</protein>
<dbReference type="InterPro" id="IPR044862">
    <property type="entry name" value="Pro_4_hyd_alph_FE2OG_OXY"/>
</dbReference>
<feature type="domain" description="Fe2OG dioxygenase" evidence="1">
    <location>
        <begin position="111"/>
        <end position="209"/>
    </location>
</feature>
<dbReference type="RefSeq" id="WP_322464026.1">
    <property type="nucleotide sequence ID" value="NZ_JAXOJX010000001.1"/>
</dbReference>
<name>A0ABU5I8T9_9BURK</name>
<evidence type="ECO:0000259" key="1">
    <source>
        <dbReference type="PROSITE" id="PS51471"/>
    </source>
</evidence>
<organism evidence="2 3">
    <name type="scientific">Azohydromonas lata</name>
    <dbReference type="NCBI Taxonomy" id="45677"/>
    <lineage>
        <taxon>Bacteria</taxon>
        <taxon>Pseudomonadati</taxon>
        <taxon>Pseudomonadota</taxon>
        <taxon>Betaproteobacteria</taxon>
        <taxon>Burkholderiales</taxon>
        <taxon>Sphaerotilaceae</taxon>
        <taxon>Azohydromonas</taxon>
    </lineage>
</organism>
<accession>A0ABU5I8T9</accession>
<dbReference type="PANTHER" id="PTHR33099:SF7">
    <property type="entry name" value="MYND-TYPE DOMAIN-CONTAINING PROTEIN"/>
    <property type="match status" value="1"/>
</dbReference>
<dbReference type="PANTHER" id="PTHR33099">
    <property type="entry name" value="FE2OG DIOXYGENASE DOMAIN-CONTAINING PROTEIN"/>
    <property type="match status" value="1"/>
</dbReference>
<keyword evidence="2" id="KW-0560">Oxidoreductase</keyword>
<dbReference type="EC" id="1.14.11.-" evidence="2"/>
<comment type="caution">
    <text evidence="2">The sequence shown here is derived from an EMBL/GenBank/DDBJ whole genome shotgun (WGS) entry which is preliminary data.</text>
</comment>